<keyword evidence="2" id="KW-1185">Reference proteome</keyword>
<dbReference type="RefSeq" id="WP_213410444.1">
    <property type="nucleotide sequence ID" value="NZ_BOVK01000007.1"/>
</dbReference>
<comment type="caution">
    <text evidence="1">The sequence shown here is derived from an EMBL/GenBank/DDBJ whole genome shotgun (WGS) entry which is preliminary data.</text>
</comment>
<dbReference type="AlphaFoldDB" id="A0A8J4M1S0"/>
<dbReference type="Proteomes" id="UP000677918">
    <property type="component" value="Unassembled WGS sequence"/>
</dbReference>
<gene>
    <name evidence="1" type="ORF">XYCOK13_06150</name>
</gene>
<reference evidence="1" key="1">
    <citation type="submission" date="2021-04" db="EMBL/GenBank/DDBJ databases">
        <title>Draft genome sequence of Xylanibacillus composti strain K13.</title>
        <authorList>
            <person name="Uke A."/>
            <person name="Chhe C."/>
            <person name="Baramee S."/>
            <person name="Kosugi A."/>
        </authorList>
    </citation>
    <scope>NUCLEOTIDE SEQUENCE</scope>
    <source>
        <strain evidence="1">K13</strain>
    </source>
</reference>
<evidence type="ECO:0000313" key="2">
    <source>
        <dbReference type="Proteomes" id="UP000677918"/>
    </source>
</evidence>
<accession>A0A8J4M1S0</accession>
<sequence>MSKLKFSTTRHYITLLHEEDIKLKSHAEENLLRLPVVAPDSQAVKLLEGEQQPLLMAKNDGCGRIVQWTSYQWIAESILGTIAGMDDLMWRSLVWAARKPFVMREIPPFATLRVDDCVGQCGHYKNDPFGWVDIANKYGFKPWLGFFYETITDAAVDKMKQLTRGGMASVQFHGMYLFGTVYKPIETGAEIIRRIMQAWMEEHQWKEPLSIYFIPHNYDISEDALTVIQEFGVQVIGLPYQVNSGGGARDPNNKWLQSGPYRLLATGTDGIPWSGRKQSASIYYSDWLSTQDRRHGTIFNVLTEIRDVNGYEWFNYGDSNEQYEDIDAAIKRGIDIFKRCYESKIMGNLFTHENTWRGKFIANIPPDSWEKMLGGIAAYLSLYRPRFVLLDEAVQYIKALYTSAITEIYLQDKDMLKISVAGECPVSTELAIYDERDGVILKEWATCPPFEREQQFSIPLPVRQPPMTDSLLNDLQPHEIVYEEEDLFRGFEFEVMVESIVDAIKMFVPSTSNHEHHIELWHVDERRPLYTASWKINQDAQGWQRTVLSEEVVLVPNVKYVLAISSSYKQPEGYGFAVHPHLSRYPLDKLYFMIGHNHGITYPRHHFHLRQRTPKCFFRDISVRPQFVNVKHEEK</sequence>
<proteinExistence type="predicted"/>
<protein>
    <submittedName>
        <fullName evidence="1">Uncharacterized protein</fullName>
    </submittedName>
</protein>
<dbReference type="EMBL" id="BOVK01000007">
    <property type="protein sequence ID" value="GIQ67791.1"/>
    <property type="molecule type" value="Genomic_DNA"/>
</dbReference>
<organism evidence="1 2">
    <name type="scientific">Xylanibacillus composti</name>
    <dbReference type="NCBI Taxonomy" id="1572762"/>
    <lineage>
        <taxon>Bacteria</taxon>
        <taxon>Bacillati</taxon>
        <taxon>Bacillota</taxon>
        <taxon>Bacilli</taxon>
        <taxon>Bacillales</taxon>
        <taxon>Paenibacillaceae</taxon>
        <taxon>Xylanibacillus</taxon>
    </lineage>
</organism>
<name>A0A8J4M1S0_9BACL</name>
<evidence type="ECO:0000313" key="1">
    <source>
        <dbReference type="EMBL" id="GIQ67791.1"/>
    </source>
</evidence>